<evidence type="ECO:0000313" key="4">
    <source>
        <dbReference type="WBParaSite" id="ALUE_0002136401-mRNA-1"/>
    </source>
</evidence>
<keyword evidence="2" id="KW-0812">Transmembrane</keyword>
<name>A0A0M3IRI6_ASCLU</name>
<reference evidence="4" key="1">
    <citation type="submission" date="2017-02" db="UniProtKB">
        <authorList>
            <consortium name="WormBaseParasite"/>
        </authorList>
    </citation>
    <scope>IDENTIFICATION</scope>
</reference>
<feature type="compositionally biased region" description="Basic and acidic residues" evidence="1">
    <location>
        <begin position="1"/>
        <end position="10"/>
    </location>
</feature>
<evidence type="ECO:0000256" key="1">
    <source>
        <dbReference type="SAM" id="MobiDB-lite"/>
    </source>
</evidence>
<dbReference type="Proteomes" id="UP000036681">
    <property type="component" value="Unplaced"/>
</dbReference>
<keyword evidence="3" id="KW-1185">Reference proteome</keyword>
<accession>A0A0M3IRI6</accession>
<feature type="transmembrane region" description="Helical" evidence="2">
    <location>
        <begin position="43"/>
        <end position="65"/>
    </location>
</feature>
<sequence>MNESADKAAKATDVVTPVNGGGKRVEYKPAPKKQEKITCSKSTALLLFLIAVACVILSSFVTFWITKGIYDHSMEIKPLIDEAALESYALCFLQFILSIIYSQQETTLYANIAS</sequence>
<dbReference type="WBParaSite" id="ALUE_0002136401-mRNA-1">
    <property type="protein sequence ID" value="ALUE_0002136401-mRNA-1"/>
    <property type="gene ID" value="ALUE_0002136401"/>
</dbReference>
<protein>
    <submittedName>
        <fullName evidence="4">Transmembrane protein</fullName>
    </submittedName>
</protein>
<keyword evidence="2" id="KW-1133">Transmembrane helix</keyword>
<feature type="transmembrane region" description="Helical" evidence="2">
    <location>
        <begin position="85"/>
        <end position="102"/>
    </location>
</feature>
<keyword evidence="2" id="KW-0472">Membrane</keyword>
<feature type="region of interest" description="Disordered" evidence="1">
    <location>
        <begin position="1"/>
        <end position="30"/>
    </location>
</feature>
<evidence type="ECO:0000313" key="3">
    <source>
        <dbReference type="Proteomes" id="UP000036681"/>
    </source>
</evidence>
<proteinExistence type="predicted"/>
<organism evidence="3 4">
    <name type="scientific">Ascaris lumbricoides</name>
    <name type="common">Giant roundworm</name>
    <dbReference type="NCBI Taxonomy" id="6252"/>
    <lineage>
        <taxon>Eukaryota</taxon>
        <taxon>Metazoa</taxon>
        <taxon>Ecdysozoa</taxon>
        <taxon>Nematoda</taxon>
        <taxon>Chromadorea</taxon>
        <taxon>Rhabditida</taxon>
        <taxon>Spirurina</taxon>
        <taxon>Ascaridomorpha</taxon>
        <taxon>Ascaridoidea</taxon>
        <taxon>Ascarididae</taxon>
        <taxon>Ascaris</taxon>
    </lineage>
</organism>
<evidence type="ECO:0000256" key="2">
    <source>
        <dbReference type="SAM" id="Phobius"/>
    </source>
</evidence>
<dbReference type="AlphaFoldDB" id="A0A0M3IRI6"/>